<dbReference type="SMART" id="SM00146">
    <property type="entry name" value="PI3Kc"/>
    <property type="match status" value="1"/>
</dbReference>
<dbReference type="InterPro" id="IPR029071">
    <property type="entry name" value="Ubiquitin-like_domsf"/>
</dbReference>
<dbReference type="Pfam" id="PF00613">
    <property type="entry name" value="PI3Ka"/>
    <property type="match status" value="1"/>
</dbReference>
<dbReference type="CDD" id="cd05166">
    <property type="entry name" value="PI3Kc_II"/>
    <property type="match status" value="1"/>
</dbReference>
<dbReference type="GO" id="GO:0016477">
    <property type="term" value="P:cell migration"/>
    <property type="evidence" value="ECO:0007669"/>
    <property type="project" value="TreeGrafter"/>
</dbReference>
<dbReference type="GO" id="GO:0035005">
    <property type="term" value="F:1-phosphatidylinositol-4-phosphate 3-kinase activity"/>
    <property type="evidence" value="ECO:0007669"/>
    <property type="project" value="UniProtKB-EC"/>
</dbReference>
<evidence type="ECO:0000256" key="2">
    <source>
        <dbReference type="ARBA" id="ARBA00022741"/>
    </source>
</evidence>
<evidence type="ECO:0000313" key="17">
    <source>
        <dbReference type="WBParaSite" id="PgR183X_g003_t01"/>
    </source>
</evidence>
<dbReference type="GO" id="GO:0005737">
    <property type="term" value="C:cytoplasm"/>
    <property type="evidence" value="ECO:0007669"/>
    <property type="project" value="TreeGrafter"/>
</dbReference>
<keyword evidence="5" id="KW-0443">Lipid metabolism</keyword>
<dbReference type="Gene3D" id="3.30.1520.10">
    <property type="entry name" value="Phox-like domain"/>
    <property type="match status" value="1"/>
</dbReference>
<dbReference type="InterPro" id="IPR036940">
    <property type="entry name" value="PI3/4_kinase_cat_sf"/>
</dbReference>
<dbReference type="SUPFAM" id="SSF48371">
    <property type="entry name" value="ARM repeat"/>
    <property type="match status" value="1"/>
</dbReference>
<feature type="domain" description="PI3K/PI4K catalytic" evidence="12">
    <location>
        <begin position="1075"/>
        <end position="1351"/>
    </location>
</feature>
<evidence type="ECO:0000259" key="15">
    <source>
        <dbReference type="PROSITE" id="PS51547"/>
    </source>
</evidence>
<dbReference type="SUPFAM" id="SSF54236">
    <property type="entry name" value="Ubiquitin-like"/>
    <property type="match status" value="1"/>
</dbReference>
<dbReference type="Gene3D" id="3.30.1010.10">
    <property type="entry name" value="Phosphatidylinositol 3-kinase Catalytic Subunit, Chain A, domain 4"/>
    <property type="match status" value="1"/>
</dbReference>
<dbReference type="PROSITE" id="PS51546">
    <property type="entry name" value="PI3K_RBD"/>
    <property type="match status" value="1"/>
</dbReference>
<accession>A0A915CHK1</accession>
<evidence type="ECO:0000256" key="8">
    <source>
        <dbReference type="PROSITE-ProRule" id="PRU00880"/>
    </source>
</evidence>
<keyword evidence="2" id="KW-0547">Nucleotide-binding</keyword>
<dbReference type="PANTHER" id="PTHR10048:SF14">
    <property type="entry name" value="LD28067P"/>
    <property type="match status" value="1"/>
</dbReference>
<dbReference type="InterPro" id="IPR000341">
    <property type="entry name" value="PI3K_Ras-bd_dom"/>
</dbReference>
<dbReference type="InterPro" id="IPR001263">
    <property type="entry name" value="PI3K_accessory_dom"/>
</dbReference>
<dbReference type="GO" id="GO:0016303">
    <property type="term" value="F:1-phosphatidylinositol-3-kinase activity"/>
    <property type="evidence" value="ECO:0007669"/>
    <property type="project" value="UniProtKB-EC"/>
</dbReference>
<dbReference type="InterPro" id="IPR011009">
    <property type="entry name" value="Kinase-like_dom_sf"/>
</dbReference>
<evidence type="ECO:0000259" key="10">
    <source>
        <dbReference type="PROSITE" id="PS50004"/>
    </source>
</evidence>
<dbReference type="GO" id="GO:0005886">
    <property type="term" value="C:plasma membrane"/>
    <property type="evidence" value="ECO:0007669"/>
    <property type="project" value="TreeGrafter"/>
</dbReference>
<dbReference type="SMART" id="SM00145">
    <property type="entry name" value="PI3Ka"/>
    <property type="match status" value="1"/>
</dbReference>
<evidence type="ECO:0000256" key="4">
    <source>
        <dbReference type="ARBA" id="ARBA00022840"/>
    </source>
</evidence>
<dbReference type="SUPFAM" id="SSF56112">
    <property type="entry name" value="Protein kinase-like (PK-like)"/>
    <property type="match status" value="1"/>
</dbReference>
<feature type="domain" description="PIK helical" evidence="13">
    <location>
        <begin position="827"/>
        <end position="1006"/>
    </location>
</feature>
<dbReference type="PROSITE" id="PS51545">
    <property type="entry name" value="PIK_HELICAL"/>
    <property type="match status" value="1"/>
</dbReference>
<dbReference type="PROSITE" id="PS50004">
    <property type="entry name" value="C2"/>
    <property type="match status" value="1"/>
</dbReference>
<dbReference type="InterPro" id="IPR016024">
    <property type="entry name" value="ARM-type_fold"/>
</dbReference>
<feature type="domain" description="C2" evidence="10">
    <location>
        <begin position="1529"/>
        <end position="1662"/>
    </location>
</feature>
<dbReference type="GO" id="GO:0043491">
    <property type="term" value="P:phosphatidylinositol 3-kinase/protein kinase B signal transduction"/>
    <property type="evidence" value="ECO:0007669"/>
    <property type="project" value="TreeGrafter"/>
</dbReference>
<keyword evidence="1" id="KW-0808">Transferase</keyword>
<feature type="domain" description="PI3K-RBD" evidence="14">
    <location>
        <begin position="381"/>
        <end position="480"/>
    </location>
</feature>
<dbReference type="GO" id="GO:0005942">
    <property type="term" value="C:phosphatidylinositol 3-kinase complex"/>
    <property type="evidence" value="ECO:0007669"/>
    <property type="project" value="TreeGrafter"/>
</dbReference>
<reference evidence="17" key="1">
    <citation type="submission" date="2022-11" db="UniProtKB">
        <authorList>
            <consortium name="WormBaseParasite"/>
        </authorList>
    </citation>
    <scope>IDENTIFICATION</scope>
</reference>
<dbReference type="Pfam" id="PF00454">
    <property type="entry name" value="PI3_PI4_kinase"/>
    <property type="match status" value="1"/>
</dbReference>
<organism evidence="16 17">
    <name type="scientific">Parascaris univalens</name>
    <name type="common">Nematode worm</name>
    <dbReference type="NCBI Taxonomy" id="6257"/>
    <lineage>
        <taxon>Eukaryota</taxon>
        <taxon>Metazoa</taxon>
        <taxon>Ecdysozoa</taxon>
        <taxon>Nematoda</taxon>
        <taxon>Chromadorea</taxon>
        <taxon>Rhabditida</taxon>
        <taxon>Spirurina</taxon>
        <taxon>Ascaridomorpha</taxon>
        <taxon>Ascaridoidea</taxon>
        <taxon>Ascarididae</taxon>
        <taxon>Parascaris</taxon>
    </lineage>
</organism>
<dbReference type="SMART" id="SM00312">
    <property type="entry name" value="PX"/>
    <property type="match status" value="1"/>
</dbReference>
<dbReference type="PROSITE" id="PS50290">
    <property type="entry name" value="PI3_4_KINASE_3"/>
    <property type="match status" value="1"/>
</dbReference>
<dbReference type="InterPro" id="IPR036871">
    <property type="entry name" value="PX_dom_sf"/>
</dbReference>
<feature type="region of interest" description="Disordered" evidence="9">
    <location>
        <begin position="485"/>
        <end position="514"/>
    </location>
</feature>
<feature type="region of interest" description="Disordered" evidence="9">
    <location>
        <begin position="248"/>
        <end position="335"/>
    </location>
</feature>
<dbReference type="InterPro" id="IPR018936">
    <property type="entry name" value="PI3/4_kinase_CS"/>
</dbReference>
<evidence type="ECO:0000256" key="6">
    <source>
        <dbReference type="ARBA" id="ARBA00023985"/>
    </source>
</evidence>
<comment type="similarity">
    <text evidence="8">Belongs to the PI3/PI4-kinase family.</text>
</comment>
<comment type="catalytic activity">
    <reaction evidence="6">
        <text>a 1,2-diacyl-sn-glycero-3-phospho-(1D-myo-inositol) + ATP = a 1,2-diacyl-sn-glycero-3-phospho-(1D-myo-inositol-3-phosphate) + ADP + H(+)</text>
        <dbReference type="Rhea" id="RHEA:12709"/>
        <dbReference type="ChEBI" id="CHEBI:15378"/>
        <dbReference type="ChEBI" id="CHEBI:30616"/>
        <dbReference type="ChEBI" id="CHEBI:57880"/>
        <dbReference type="ChEBI" id="CHEBI:58088"/>
        <dbReference type="ChEBI" id="CHEBI:456216"/>
        <dbReference type="EC" id="2.7.1.137"/>
    </reaction>
    <physiologicalReaction direction="left-to-right" evidence="6">
        <dbReference type="Rhea" id="RHEA:12710"/>
    </physiologicalReaction>
</comment>
<dbReference type="FunFam" id="1.10.1070.11:FF:000001">
    <property type="entry name" value="Phosphatidylinositol 4,5-bisphosphate 3-kinase catalytic subunit"/>
    <property type="match status" value="1"/>
</dbReference>
<dbReference type="PROSITE" id="PS50195">
    <property type="entry name" value="PX"/>
    <property type="match status" value="1"/>
</dbReference>
<dbReference type="InterPro" id="IPR002420">
    <property type="entry name" value="PI3K-type_C2_dom"/>
</dbReference>
<evidence type="ECO:0000313" key="16">
    <source>
        <dbReference type="Proteomes" id="UP000887569"/>
    </source>
</evidence>
<dbReference type="Gene3D" id="1.10.1070.11">
    <property type="entry name" value="Phosphatidylinositol 3-/4-kinase, catalytic domain"/>
    <property type="match status" value="1"/>
</dbReference>
<dbReference type="InterPro" id="IPR000403">
    <property type="entry name" value="PI3/4_kinase_cat_dom"/>
</dbReference>
<evidence type="ECO:0000256" key="1">
    <source>
        <dbReference type="ARBA" id="ARBA00022679"/>
    </source>
</evidence>
<evidence type="ECO:0000256" key="7">
    <source>
        <dbReference type="ARBA" id="ARBA00029297"/>
    </source>
</evidence>
<dbReference type="GO" id="GO:0048015">
    <property type="term" value="P:phosphatidylinositol-mediated signaling"/>
    <property type="evidence" value="ECO:0007669"/>
    <property type="project" value="TreeGrafter"/>
</dbReference>
<keyword evidence="3" id="KW-0418">Kinase</keyword>
<comment type="catalytic activity">
    <reaction evidence="7">
        <text>a 1,2-diacyl-sn-glycero-3-phospho-(1D-myo-inositol 4-phosphate) + ATP = a 1,2-diacyl-sn-glycero-3-phospho-(1D-myo-inositol-3,4-bisphosphate) + ADP + H(+)</text>
        <dbReference type="Rhea" id="RHEA:18373"/>
        <dbReference type="ChEBI" id="CHEBI:15378"/>
        <dbReference type="ChEBI" id="CHEBI:30616"/>
        <dbReference type="ChEBI" id="CHEBI:57658"/>
        <dbReference type="ChEBI" id="CHEBI:58178"/>
        <dbReference type="ChEBI" id="CHEBI:456216"/>
        <dbReference type="EC" id="2.7.1.154"/>
    </reaction>
    <physiologicalReaction direction="left-to-right" evidence="7">
        <dbReference type="Rhea" id="RHEA:18374"/>
    </physiologicalReaction>
</comment>
<keyword evidence="16" id="KW-1185">Reference proteome</keyword>
<dbReference type="Gene3D" id="2.60.40.150">
    <property type="entry name" value="C2 domain"/>
    <property type="match status" value="2"/>
</dbReference>
<dbReference type="PROSITE" id="PS51547">
    <property type="entry name" value="C2_PI3K"/>
    <property type="match status" value="1"/>
</dbReference>
<feature type="domain" description="C2 PI3K-type" evidence="15">
    <location>
        <begin position="638"/>
        <end position="817"/>
    </location>
</feature>
<dbReference type="GO" id="GO:0035091">
    <property type="term" value="F:phosphatidylinositol binding"/>
    <property type="evidence" value="ECO:0007669"/>
    <property type="project" value="InterPro"/>
</dbReference>
<evidence type="ECO:0000256" key="3">
    <source>
        <dbReference type="ARBA" id="ARBA00022777"/>
    </source>
</evidence>
<dbReference type="FunFam" id="3.30.1010.10:FF:000001">
    <property type="entry name" value="Phosphatidylinositol 4-phosphate 3-kinase C2 domain-containing subunit beta"/>
    <property type="match status" value="1"/>
</dbReference>
<dbReference type="InterPro" id="IPR035892">
    <property type="entry name" value="C2_domain_sf"/>
</dbReference>
<proteinExistence type="inferred from homology"/>
<dbReference type="Gene3D" id="1.25.40.70">
    <property type="entry name" value="Phosphatidylinositol 3-kinase, accessory domain (PIK)"/>
    <property type="match status" value="1"/>
</dbReference>
<dbReference type="Pfam" id="PF00792">
    <property type="entry name" value="PI3K_C2"/>
    <property type="match status" value="1"/>
</dbReference>
<dbReference type="WBParaSite" id="PgR183X_g003_t01">
    <property type="protein sequence ID" value="PgR183X_g003_t01"/>
    <property type="gene ID" value="PgR183X_g003"/>
</dbReference>
<name>A0A915CHK1_PARUN</name>
<dbReference type="InterPro" id="IPR015433">
    <property type="entry name" value="PI3/4_kinase"/>
</dbReference>
<feature type="domain" description="PX" evidence="11">
    <location>
        <begin position="1394"/>
        <end position="1510"/>
    </location>
</feature>
<dbReference type="SUPFAM" id="SSF49562">
    <property type="entry name" value="C2 domain (Calcium/lipid-binding domain, CaLB)"/>
    <property type="match status" value="2"/>
</dbReference>
<keyword evidence="4" id="KW-0067">ATP-binding</keyword>
<sequence>LSQRRYDLTNGVLRDRLVVMWNDSDSHDDEDLQRAIELSKKSYEVEQKRREIERTSAALSSQNESLIELQDSAQQQTRQQQIDEITRLYSEMPATRHISPLAPPTLRIRSPSAEWCTITFPKVQMPQAQGQALPRTATVMNSNAHLIGVNSFGAFPQMPAFYTQSSSGNAQNGASSRCAESFTPFNSVSTITADASVIVPFGPTATRLLNGDLIDLGHDGKSDTTNAATYEQICDEFDPLCARNRSNRANSVAMPQSRSSGLLEDRSNTETSQPTLERSHSINSTHSQLTTKPGRPPPPKPQRQRKVNGRSGSVDSKRRSYAANGHAPVDVNDLKLREAKAEVDHETASLKRRGPSQCSSTAGRFISPVLDYLITGFNVTSVKVIVEKDYSWPSMLGADDKMAFTCETRSTIEEILVSVLSFFLDPAQVELHNGRLPIDEYGLKIFGLDEFLLNSSQLGENPFVGQALAFGKDIRLEIGKTTARPYRVSQSTEPWSADDELPSRSHHSHKPAVESEPLVACRESVQRVIEAIKKEMNTCGAEFGRNSTSKCRHTVKQSIKLLCTLLGKLMTPQLIKALRAYLSASTVEQLDSASQLLIVAVHNFIGIYCRSTHSCFDVCPLRPLFESGEHKPREVVSVEERLLVHVESIHNLNPQWRSRSYSMCVAVYVMHGTAELCRGFKDTWRNVETDAFFPYCHTNTWAAFDLPLCVLPRETRILVLVYGLDRCSNNQSQAGSSTPTPSSSTEAGESVETALAYASFPLFDHEGIFRQGSLFLPLTPLEDSVVQPWGPRPLFENRCEPTLLITLPEFHYEILFPYVGFGEGSTTREFETLDEGTQQYLLDIVEGGVTHSLSQDEKEVLWEKRHYLTRIPTALPLVLASAVGWDWASLNNIYQLLDDWMPLSPVKAIELLLPNFPDVVVREKAITWLKAASSAFLFSFLPQLVEALRFEMFENSSLAAYLLHLSAEDRRFAFEIYWQLQQRIDHCIDHTFAARCANLQKQICVIMDELFITEIENQHLLVRALDHIASDMSDASDSAKMYSVMQRHLSLLDARILENNVRLPILPSFLCTGVNVSESNFFNSLTKPMKISFRGLKSTYGVLYKVGDDMRQDALVLQLVKVMNDIWLSQELDLRMIIFRCMPVGYKKGMIELVPDCRTLREIQSAVGAAGVFKDDVLKNWLEKQNPSEFQYKIALENFQLSCAGWCVATYVLGIGDRHNDNILVTTTGHVFHIDFGKYMGDWQMAAGFRRDRVPFIFTSDMAYVINEGSSQSATSRYQSFVDNCCKAFNLLRKKYSLLMNLMKLISCSNVPGMGMGAINFVQGNLLLNLSDTEATAQFTRMIQESLKSKFPRLNFFAHTLVQLKNSPAIIRGGYDDPNKLSFVPQIYTDRDDGRIESIVVLAFEKWHMPDKVYMYKLQVKRRNENVCTIVYRSFAEFKELYVKLMRRFPITCLPPLSRGTGMGRSNVCSVAQRRRADIQQFLNLLFECSSEIAHCDLVYTFFHMIFRDSAPEQSNRNSQFLANAEVVPSTSITGSIFLRLSFNERTSLLSIFVGHVKDLVAVNGQVPDSYVKTYLQPDPQRTSKRKTRVVKNTQMPTFNEELNYQLKRGMQLAATALDVSVWNCGSIVGENCMIGMVNIPLRRLNNAPNDRKGVKTLESWFQLSGPTHR</sequence>
<evidence type="ECO:0000259" key="11">
    <source>
        <dbReference type="PROSITE" id="PS50195"/>
    </source>
</evidence>
<dbReference type="InterPro" id="IPR042236">
    <property type="entry name" value="PI3K_accessory_sf"/>
</dbReference>
<protein>
    <submittedName>
        <fullName evidence="17">Phosphatidylinositol-4-phosphate 3-kinase</fullName>
    </submittedName>
</protein>
<dbReference type="PANTHER" id="PTHR10048">
    <property type="entry name" value="PHOSPHATIDYLINOSITOL KINASE"/>
    <property type="match status" value="1"/>
</dbReference>
<dbReference type="CDD" id="cd04012">
    <property type="entry name" value="C2A_PI3K_class_II"/>
    <property type="match status" value="1"/>
</dbReference>
<evidence type="ECO:0000256" key="9">
    <source>
        <dbReference type="SAM" id="MobiDB-lite"/>
    </source>
</evidence>
<dbReference type="Pfam" id="PF00168">
    <property type="entry name" value="C2"/>
    <property type="match status" value="1"/>
</dbReference>
<evidence type="ECO:0000259" key="13">
    <source>
        <dbReference type="PROSITE" id="PS51545"/>
    </source>
</evidence>
<dbReference type="GO" id="GO:0005524">
    <property type="term" value="F:ATP binding"/>
    <property type="evidence" value="ECO:0007669"/>
    <property type="project" value="UniProtKB-KW"/>
</dbReference>
<dbReference type="Pfam" id="PF00787">
    <property type="entry name" value="PX"/>
    <property type="match status" value="1"/>
</dbReference>
<dbReference type="SMART" id="SM00239">
    <property type="entry name" value="C2"/>
    <property type="match status" value="1"/>
</dbReference>
<evidence type="ECO:0000259" key="12">
    <source>
        <dbReference type="PROSITE" id="PS50290"/>
    </source>
</evidence>
<evidence type="ECO:0000259" key="14">
    <source>
        <dbReference type="PROSITE" id="PS51546"/>
    </source>
</evidence>
<feature type="compositionally biased region" description="Polar residues" evidence="9">
    <location>
        <begin position="269"/>
        <end position="291"/>
    </location>
</feature>
<evidence type="ECO:0000256" key="5">
    <source>
        <dbReference type="ARBA" id="ARBA00023098"/>
    </source>
</evidence>
<dbReference type="Proteomes" id="UP000887569">
    <property type="component" value="Unplaced"/>
</dbReference>
<dbReference type="PROSITE" id="PS00916">
    <property type="entry name" value="PI3_4_KINASE_2"/>
    <property type="match status" value="1"/>
</dbReference>
<dbReference type="InterPro" id="IPR000008">
    <property type="entry name" value="C2_dom"/>
</dbReference>
<dbReference type="SUPFAM" id="SSF64268">
    <property type="entry name" value="PX domain"/>
    <property type="match status" value="1"/>
</dbReference>
<dbReference type="InterPro" id="IPR001683">
    <property type="entry name" value="PX_dom"/>
</dbReference>
<feature type="compositionally biased region" description="Polar residues" evidence="9">
    <location>
        <begin position="248"/>
        <end position="260"/>
    </location>
</feature>